<protein>
    <submittedName>
        <fullName evidence="2">Uncharacterized protein</fullName>
    </submittedName>
</protein>
<dbReference type="Proteomes" id="UP001152888">
    <property type="component" value="Unassembled WGS sequence"/>
</dbReference>
<evidence type="ECO:0000313" key="3">
    <source>
        <dbReference type="Proteomes" id="UP001152888"/>
    </source>
</evidence>
<accession>A0A9P0LH62</accession>
<dbReference type="AlphaFoldDB" id="A0A9P0LH62"/>
<sequence length="94" mass="10221">MKITKHLQNTGAVPTNPGTQANIPENKIEIVEAASSDDGEQTNNPGTSYVISGDEFSDFGSDDSITDKDYYPSSSNSDENPHNLFDDTIEGIYF</sequence>
<reference evidence="2" key="1">
    <citation type="submission" date="2022-03" db="EMBL/GenBank/DDBJ databases">
        <authorList>
            <person name="Sayadi A."/>
        </authorList>
    </citation>
    <scope>NUCLEOTIDE SEQUENCE</scope>
</reference>
<dbReference type="EMBL" id="CAKOFQ010007162">
    <property type="protein sequence ID" value="CAH1993004.1"/>
    <property type="molecule type" value="Genomic_DNA"/>
</dbReference>
<organism evidence="2 3">
    <name type="scientific">Acanthoscelides obtectus</name>
    <name type="common">Bean weevil</name>
    <name type="synonym">Bruchus obtectus</name>
    <dbReference type="NCBI Taxonomy" id="200917"/>
    <lineage>
        <taxon>Eukaryota</taxon>
        <taxon>Metazoa</taxon>
        <taxon>Ecdysozoa</taxon>
        <taxon>Arthropoda</taxon>
        <taxon>Hexapoda</taxon>
        <taxon>Insecta</taxon>
        <taxon>Pterygota</taxon>
        <taxon>Neoptera</taxon>
        <taxon>Endopterygota</taxon>
        <taxon>Coleoptera</taxon>
        <taxon>Polyphaga</taxon>
        <taxon>Cucujiformia</taxon>
        <taxon>Chrysomeloidea</taxon>
        <taxon>Chrysomelidae</taxon>
        <taxon>Bruchinae</taxon>
        <taxon>Bruchini</taxon>
        <taxon>Acanthoscelides</taxon>
    </lineage>
</organism>
<comment type="caution">
    <text evidence="2">The sequence shown here is derived from an EMBL/GenBank/DDBJ whole genome shotgun (WGS) entry which is preliminary data.</text>
</comment>
<keyword evidence="3" id="KW-1185">Reference proteome</keyword>
<evidence type="ECO:0000313" key="2">
    <source>
        <dbReference type="EMBL" id="CAH1993004.1"/>
    </source>
</evidence>
<gene>
    <name evidence="2" type="ORF">ACAOBT_LOCUS21219</name>
</gene>
<feature type="region of interest" description="Disordered" evidence="1">
    <location>
        <begin position="1"/>
        <end position="88"/>
    </location>
</feature>
<feature type="compositionally biased region" description="Polar residues" evidence="1">
    <location>
        <begin position="1"/>
        <end position="23"/>
    </location>
</feature>
<feature type="compositionally biased region" description="Polar residues" evidence="1">
    <location>
        <begin position="41"/>
        <end position="50"/>
    </location>
</feature>
<proteinExistence type="predicted"/>
<name>A0A9P0LH62_ACAOB</name>
<evidence type="ECO:0000256" key="1">
    <source>
        <dbReference type="SAM" id="MobiDB-lite"/>
    </source>
</evidence>